<evidence type="ECO:0000259" key="2">
    <source>
        <dbReference type="Pfam" id="PF09922"/>
    </source>
</evidence>
<dbReference type="NCBIfam" id="NF040535">
    <property type="entry name" value="LiaF_C_term"/>
    <property type="match status" value="1"/>
</dbReference>
<evidence type="ECO:0000256" key="1">
    <source>
        <dbReference type="SAM" id="Phobius"/>
    </source>
</evidence>
<evidence type="ECO:0000313" key="4">
    <source>
        <dbReference type="EMBL" id="MYL32348.1"/>
    </source>
</evidence>
<name>A0A6I4ZQ68_9BACI</name>
<feature type="domain" description="LiaF transmembrane" evidence="3">
    <location>
        <begin position="14"/>
        <end position="118"/>
    </location>
</feature>
<protein>
    <recommendedName>
        <fullName evidence="6">Cell wall-active antibiotics response LiaF-like C-terminal domain-containing protein</fullName>
    </recommendedName>
</protein>
<feature type="transmembrane region" description="Helical" evidence="1">
    <location>
        <begin position="95"/>
        <end position="112"/>
    </location>
</feature>
<keyword evidence="1" id="KW-0472">Membrane</keyword>
<keyword evidence="1" id="KW-1133">Transmembrane helix</keyword>
<feature type="transmembrane region" description="Helical" evidence="1">
    <location>
        <begin position="67"/>
        <end position="83"/>
    </location>
</feature>
<dbReference type="EMBL" id="WMEQ01000001">
    <property type="protein sequence ID" value="MYL32348.1"/>
    <property type="molecule type" value="Genomic_DNA"/>
</dbReference>
<keyword evidence="1" id="KW-0812">Transmembrane</keyword>
<gene>
    <name evidence="4" type="ORF">GLW05_01845</name>
</gene>
<dbReference type="InterPro" id="IPR054331">
    <property type="entry name" value="LiaF_TM"/>
</dbReference>
<feature type="transmembrane region" description="Helical" evidence="1">
    <location>
        <begin position="9"/>
        <end position="28"/>
    </location>
</feature>
<proteinExistence type="predicted"/>
<evidence type="ECO:0008006" key="6">
    <source>
        <dbReference type="Google" id="ProtNLM"/>
    </source>
</evidence>
<dbReference type="InterPro" id="IPR016975">
    <property type="entry name" value="Cell_wall_LiaF"/>
</dbReference>
<feature type="transmembrane region" description="Helical" evidence="1">
    <location>
        <begin position="40"/>
        <end position="58"/>
    </location>
</feature>
<dbReference type="Proteomes" id="UP000468638">
    <property type="component" value="Unassembled WGS sequence"/>
</dbReference>
<dbReference type="InterPro" id="IPR047793">
    <property type="entry name" value="LiaF_C"/>
</dbReference>
<dbReference type="Pfam" id="PF22570">
    <property type="entry name" value="LiaF-TM"/>
    <property type="match status" value="1"/>
</dbReference>
<comment type="caution">
    <text evidence="4">The sequence shown here is derived from an EMBL/GenBank/DDBJ whole genome shotgun (WGS) entry which is preliminary data.</text>
</comment>
<organism evidence="4 5">
    <name type="scientific">Pontibacillus yanchengensis</name>
    <dbReference type="NCBI Taxonomy" id="462910"/>
    <lineage>
        <taxon>Bacteria</taxon>
        <taxon>Bacillati</taxon>
        <taxon>Bacillota</taxon>
        <taxon>Bacilli</taxon>
        <taxon>Bacillales</taxon>
        <taxon>Bacillaceae</taxon>
        <taxon>Pontibacillus</taxon>
    </lineage>
</organism>
<evidence type="ECO:0000313" key="5">
    <source>
        <dbReference type="Proteomes" id="UP000468638"/>
    </source>
</evidence>
<reference evidence="4 5" key="1">
    <citation type="submission" date="2019-11" db="EMBL/GenBank/DDBJ databases">
        <title>Genome sequences of 17 halophilic strains isolated from different environments.</title>
        <authorList>
            <person name="Furrow R.E."/>
        </authorList>
    </citation>
    <scope>NUCLEOTIDE SEQUENCE [LARGE SCALE GENOMIC DNA]</scope>
    <source>
        <strain evidence="4 5">22514_16_FS</strain>
    </source>
</reference>
<dbReference type="PIRSF" id="PIRSF031509">
    <property type="entry name" value="Cell_wall_LiaF/YvqF"/>
    <property type="match status" value="1"/>
</dbReference>
<dbReference type="GO" id="GO:0016020">
    <property type="term" value="C:membrane"/>
    <property type="evidence" value="ECO:0007669"/>
    <property type="project" value="InterPro"/>
</dbReference>
<evidence type="ECO:0000259" key="3">
    <source>
        <dbReference type="Pfam" id="PF22570"/>
    </source>
</evidence>
<accession>A0A6I4ZQ68</accession>
<sequence>MIPMKKHNLFTYIIALGFIALGAFLILTNLDIISLEISNAFHFSYPFFIFGMGVFIILDTIRGNQDGLGFGSFLIVFGGLLIADRFDYVEFNFLEFWRLWPLLFIYIGISFFSPSKKKKKPKVYVSKDNDVDDEYIKKKHKKKRNVAIGDHRFDQPNWNVESMDLWNVIGDYHVDFTKAFIPDQETSISISGVIGDVKVIIPEHVDFQIHATIKTGDIRVLDEKSEGLNRDIHFKTPGYEEATKKLDLDVHFKIGDIKVDRV</sequence>
<dbReference type="AlphaFoldDB" id="A0A6I4ZQ68"/>
<dbReference type="Pfam" id="PF09922">
    <property type="entry name" value="LiaF-like_C"/>
    <property type="match status" value="1"/>
</dbReference>
<dbReference type="InterPro" id="IPR024425">
    <property type="entry name" value="LiaF-like_C"/>
</dbReference>
<feature type="domain" description="Cell wall-active antibiotics response LiaF-like C-terminal" evidence="2">
    <location>
        <begin position="148"/>
        <end position="259"/>
    </location>
</feature>